<keyword evidence="1" id="KW-0812">Transmembrane</keyword>
<comment type="caution">
    <text evidence="2">The sequence shown here is derived from an EMBL/GenBank/DDBJ whole genome shotgun (WGS) entry which is preliminary data.</text>
</comment>
<name>A0A1L9QK47_9CYAN</name>
<dbReference type="AlphaFoldDB" id="A0A1L9QK47"/>
<evidence type="ECO:0000313" key="3">
    <source>
        <dbReference type="Proteomes" id="UP000183940"/>
    </source>
</evidence>
<keyword evidence="3" id="KW-1185">Reference proteome</keyword>
<dbReference type="EMBL" id="MLAW01000067">
    <property type="protein sequence ID" value="OJJ15963.1"/>
    <property type="molecule type" value="Genomic_DNA"/>
</dbReference>
<keyword evidence="1" id="KW-0472">Membrane</keyword>
<evidence type="ECO:0000256" key="1">
    <source>
        <dbReference type="SAM" id="Phobius"/>
    </source>
</evidence>
<dbReference type="STRING" id="1925591.BI308_24015"/>
<proteinExistence type="predicted"/>
<feature type="transmembrane region" description="Helical" evidence="1">
    <location>
        <begin position="100"/>
        <end position="122"/>
    </location>
</feature>
<sequence length="148" mass="17167">MKRFSPLDPVLSRFLSKMPTHIAVTFSEEQLEEIRKQLGDRQWQVHPFDLRLSFPIFNRWFYLVILAGRERRHHQRSGQQSNLNQGEWGIPLNLKTISNLLACVTFILILIPALFGLSYLYASVESENNQAPSAIEESIDRILSDWGL</sequence>
<reference evidence="2" key="1">
    <citation type="submission" date="2016-10" db="EMBL/GenBank/DDBJ databases">
        <title>CRISPR-Cas defence system in Roseofilum reptotaenium: evidence of a bacteriophage-cyanobacterium arms race in the coral black band disease.</title>
        <authorList>
            <person name="Buerger P."/>
            <person name="Wood-Charlson E.M."/>
            <person name="Weynberg K.D."/>
            <person name="Willis B."/>
            <person name="Van Oppen M.J."/>
        </authorList>
    </citation>
    <scope>NUCLEOTIDE SEQUENCE [LARGE SCALE GENOMIC DNA]</scope>
    <source>
        <strain evidence="2">AO1-A</strain>
    </source>
</reference>
<protein>
    <submittedName>
        <fullName evidence="2">Uncharacterized protein</fullName>
    </submittedName>
</protein>
<gene>
    <name evidence="2" type="ORF">BI308_24015</name>
</gene>
<keyword evidence="1" id="KW-1133">Transmembrane helix</keyword>
<organism evidence="2 3">
    <name type="scientific">Roseofilum reptotaenium AO1-A</name>
    <dbReference type="NCBI Taxonomy" id="1925591"/>
    <lineage>
        <taxon>Bacteria</taxon>
        <taxon>Bacillati</taxon>
        <taxon>Cyanobacteriota</taxon>
        <taxon>Cyanophyceae</taxon>
        <taxon>Desertifilales</taxon>
        <taxon>Desertifilaceae</taxon>
        <taxon>Roseofilum</taxon>
    </lineage>
</organism>
<dbReference type="Proteomes" id="UP000183940">
    <property type="component" value="Unassembled WGS sequence"/>
</dbReference>
<evidence type="ECO:0000313" key="2">
    <source>
        <dbReference type="EMBL" id="OJJ15963.1"/>
    </source>
</evidence>
<accession>A0A1L9QK47</accession>